<dbReference type="RefSeq" id="WP_237379841.1">
    <property type="nucleotide sequence ID" value="NZ_CP071793.1"/>
</dbReference>
<evidence type="ECO:0000313" key="1">
    <source>
        <dbReference type="EMBL" id="QTD50210.1"/>
    </source>
</evidence>
<gene>
    <name evidence="1" type="ORF">J3U87_31885</name>
</gene>
<accession>A0A8A4TKZ1</accession>
<reference evidence="1" key="1">
    <citation type="submission" date="2021-03" db="EMBL/GenBank/DDBJ databases">
        <title>Acanthopleuribacteraceae sp. M133.</title>
        <authorList>
            <person name="Wang G."/>
        </authorList>
    </citation>
    <scope>NUCLEOTIDE SEQUENCE</scope>
    <source>
        <strain evidence="1">M133</strain>
    </source>
</reference>
<organism evidence="1 2">
    <name type="scientific">Sulfidibacter corallicola</name>
    <dbReference type="NCBI Taxonomy" id="2818388"/>
    <lineage>
        <taxon>Bacteria</taxon>
        <taxon>Pseudomonadati</taxon>
        <taxon>Acidobacteriota</taxon>
        <taxon>Holophagae</taxon>
        <taxon>Acanthopleuribacterales</taxon>
        <taxon>Acanthopleuribacteraceae</taxon>
        <taxon>Sulfidibacter</taxon>
    </lineage>
</organism>
<name>A0A8A4TKZ1_SULCO</name>
<dbReference type="AlphaFoldDB" id="A0A8A4TKZ1"/>
<dbReference type="EMBL" id="CP071793">
    <property type="protein sequence ID" value="QTD50210.1"/>
    <property type="molecule type" value="Genomic_DNA"/>
</dbReference>
<proteinExistence type="predicted"/>
<dbReference type="KEGG" id="scor:J3U87_31885"/>
<evidence type="ECO:0000313" key="2">
    <source>
        <dbReference type="Proteomes" id="UP000663929"/>
    </source>
</evidence>
<keyword evidence="2" id="KW-1185">Reference proteome</keyword>
<dbReference type="Proteomes" id="UP000663929">
    <property type="component" value="Chromosome"/>
</dbReference>
<protein>
    <submittedName>
        <fullName evidence="1">Uncharacterized protein</fullName>
    </submittedName>
</protein>
<sequence>MQTQTLIFPIATGPAQVGIIVNRFSRLFPATMRRMDRPVDWTTMLEATHLLEQSCTATERAFLIGPLRELASLLRHHELLECEPLVSSVAVHEMGRVLVALIHWGQEGRDDEFDPKHLLNRLSRIREVAQLSSNPHGNPRAKNRNHDAAAVMGHIEAFMIEVRSLAQT</sequence>